<keyword evidence="1" id="KW-0812">Transmembrane</keyword>
<dbReference type="NCBIfam" id="TIGR01300">
    <property type="entry name" value="CPA3_mnhG_phaG"/>
    <property type="match status" value="1"/>
</dbReference>
<accession>A0ABN6F8P5</accession>
<evidence type="ECO:0000313" key="3">
    <source>
        <dbReference type="Proteomes" id="UP001320148"/>
    </source>
</evidence>
<keyword evidence="1" id="KW-1133">Transmembrane helix</keyword>
<dbReference type="PANTHER" id="PTHR34703">
    <property type="entry name" value="ANTIPORTER SUBUNIT MNHG2-RELATED"/>
    <property type="match status" value="1"/>
</dbReference>
<proteinExistence type="predicted"/>
<sequence>MVIVSALLIAVGIFFFFAGAVGVIRFPDFYSRLHPAGMIDTMGLLLSMSGLALYILAHHGLTGPNILTAIKIILIVIFVYITSPTATHAIVDAGIRAGLAPWTKKKNGGNDDDSH</sequence>
<organism evidence="2 3">
    <name type="scientific">Desulfoluna limicola</name>
    <dbReference type="NCBI Taxonomy" id="2810562"/>
    <lineage>
        <taxon>Bacteria</taxon>
        <taxon>Pseudomonadati</taxon>
        <taxon>Thermodesulfobacteriota</taxon>
        <taxon>Desulfobacteria</taxon>
        <taxon>Desulfobacterales</taxon>
        <taxon>Desulfolunaceae</taxon>
        <taxon>Desulfoluna</taxon>
    </lineage>
</organism>
<dbReference type="Proteomes" id="UP001320148">
    <property type="component" value="Chromosome"/>
</dbReference>
<evidence type="ECO:0008006" key="4">
    <source>
        <dbReference type="Google" id="ProtNLM"/>
    </source>
</evidence>
<evidence type="ECO:0000313" key="2">
    <source>
        <dbReference type="EMBL" id="BCS98516.1"/>
    </source>
</evidence>
<protein>
    <recommendedName>
        <fullName evidence="4">Sodium:proton antiporter</fullName>
    </recommendedName>
</protein>
<feature type="transmembrane region" description="Helical" evidence="1">
    <location>
        <begin position="38"/>
        <end position="57"/>
    </location>
</feature>
<gene>
    <name evidence="2" type="ORF">DSLASN_41480</name>
</gene>
<feature type="transmembrane region" description="Helical" evidence="1">
    <location>
        <begin position="6"/>
        <end position="26"/>
    </location>
</feature>
<name>A0ABN6F8P5_9BACT</name>
<reference evidence="2 3" key="1">
    <citation type="submission" date="2021-02" db="EMBL/GenBank/DDBJ databases">
        <title>Complete genome of Desulfoluna sp. strain ASN36.</title>
        <authorList>
            <person name="Takahashi A."/>
            <person name="Kojima H."/>
            <person name="Fukui M."/>
        </authorList>
    </citation>
    <scope>NUCLEOTIDE SEQUENCE [LARGE SCALE GENOMIC DNA]</scope>
    <source>
        <strain evidence="2 3">ASN36</strain>
    </source>
</reference>
<dbReference type="PANTHER" id="PTHR34703:SF1">
    <property type="entry name" value="ANTIPORTER SUBUNIT MNHG2-RELATED"/>
    <property type="match status" value="1"/>
</dbReference>
<dbReference type="EMBL" id="AP024488">
    <property type="protein sequence ID" value="BCS98516.1"/>
    <property type="molecule type" value="Genomic_DNA"/>
</dbReference>
<dbReference type="Pfam" id="PF03334">
    <property type="entry name" value="PhaG_MnhG_YufB"/>
    <property type="match status" value="1"/>
</dbReference>
<evidence type="ECO:0000256" key="1">
    <source>
        <dbReference type="SAM" id="Phobius"/>
    </source>
</evidence>
<keyword evidence="3" id="KW-1185">Reference proteome</keyword>
<keyword evidence="1" id="KW-0472">Membrane</keyword>
<dbReference type="RefSeq" id="WP_236889909.1">
    <property type="nucleotide sequence ID" value="NZ_AP024488.1"/>
</dbReference>
<dbReference type="InterPro" id="IPR005133">
    <property type="entry name" value="PhaG_MnhG_YufB"/>
</dbReference>